<keyword evidence="10" id="KW-1015">Disulfide bond</keyword>
<protein>
    <recommendedName>
        <fullName evidence="6">Dipeptidyl peptidase 1</fullName>
        <ecNumber evidence="5">3.4.14.1</ecNumber>
    </recommendedName>
    <alternativeName>
        <fullName evidence="13">Cathepsin C</fullName>
    </alternativeName>
    <alternativeName>
        <fullName evidence="12">Cathepsin J</fullName>
    </alternativeName>
    <alternativeName>
        <fullName evidence="15">Dipeptidyl peptidase I</fullName>
    </alternativeName>
    <alternativeName>
        <fullName evidence="14">Dipeptidyl transferase</fullName>
    </alternativeName>
</protein>
<keyword evidence="19" id="KW-1185">Reference proteome</keyword>
<dbReference type="SMART" id="SM00645">
    <property type="entry name" value="Pept_C1"/>
    <property type="match status" value="1"/>
</dbReference>
<keyword evidence="8" id="KW-0378">Hydrolase</keyword>
<evidence type="ECO:0000256" key="10">
    <source>
        <dbReference type="ARBA" id="ARBA00023157"/>
    </source>
</evidence>
<organism evidence="18 19">
    <name type="scientific">Petrolisthes cinctipes</name>
    <name type="common">Flat porcelain crab</name>
    <dbReference type="NCBI Taxonomy" id="88211"/>
    <lineage>
        <taxon>Eukaryota</taxon>
        <taxon>Metazoa</taxon>
        <taxon>Ecdysozoa</taxon>
        <taxon>Arthropoda</taxon>
        <taxon>Crustacea</taxon>
        <taxon>Multicrustacea</taxon>
        <taxon>Malacostraca</taxon>
        <taxon>Eumalacostraca</taxon>
        <taxon>Eucarida</taxon>
        <taxon>Decapoda</taxon>
        <taxon>Pleocyemata</taxon>
        <taxon>Anomura</taxon>
        <taxon>Galatheoidea</taxon>
        <taxon>Porcellanidae</taxon>
        <taxon>Petrolisthes</taxon>
    </lineage>
</organism>
<dbReference type="Pfam" id="PF08773">
    <property type="entry name" value="CathepsinC_exc"/>
    <property type="match status" value="1"/>
</dbReference>
<dbReference type="PROSITE" id="PS00640">
    <property type="entry name" value="THIOL_PROTEASE_ASN"/>
    <property type="match status" value="1"/>
</dbReference>
<dbReference type="SUPFAM" id="SSF75001">
    <property type="entry name" value="Dipeptidyl peptidase I (cathepsin C), exclusion domain"/>
    <property type="match status" value="1"/>
</dbReference>
<dbReference type="PRINTS" id="PR00705">
    <property type="entry name" value="PAPAIN"/>
</dbReference>
<evidence type="ECO:0000256" key="16">
    <source>
        <dbReference type="ARBA" id="ARBA00045556"/>
    </source>
</evidence>
<gene>
    <name evidence="18" type="ORF">Pcinc_024001</name>
</gene>
<evidence type="ECO:0000256" key="8">
    <source>
        <dbReference type="ARBA" id="ARBA00022801"/>
    </source>
</evidence>
<comment type="similarity">
    <text evidence="3">Belongs to the peptidase C1 family.</text>
</comment>
<dbReference type="Gene3D" id="2.40.128.80">
    <property type="entry name" value="Cathepsin C, exclusion domain"/>
    <property type="match status" value="1"/>
</dbReference>
<dbReference type="EMBL" id="JAWQEG010002606">
    <property type="protein sequence ID" value="KAK3870806.1"/>
    <property type="molecule type" value="Genomic_DNA"/>
</dbReference>
<dbReference type="SUPFAM" id="SSF54001">
    <property type="entry name" value="Cysteine proteinases"/>
    <property type="match status" value="1"/>
</dbReference>
<dbReference type="PROSITE" id="PS00639">
    <property type="entry name" value="THIOL_PROTEASE_HIS"/>
    <property type="match status" value="1"/>
</dbReference>
<dbReference type="InterPro" id="IPR025661">
    <property type="entry name" value="Pept_asp_AS"/>
</dbReference>
<evidence type="ECO:0000259" key="17">
    <source>
        <dbReference type="SMART" id="SM00645"/>
    </source>
</evidence>
<evidence type="ECO:0000256" key="1">
    <source>
        <dbReference type="ARBA" id="ARBA00000738"/>
    </source>
</evidence>
<comment type="function">
    <text evidence="16">Thiol protease. Has dipeptidylpeptidase activity. Active against a broad range of dipeptide substrates composed of both polar and hydrophobic amino acids. Proline cannot occupy the P1 position and arginine cannot occupy the P2 position of the substrate. Can act as both an exopeptidase and endopeptidase. Activates serine proteases such as elastase, cathepsin G and granzymes A and B.</text>
</comment>
<evidence type="ECO:0000256" key="11">
    <source>
        <dbReference type="ARBA" id="ARBA00023214"/>
    </source>
</evidence>
<dbReference type="InterPro" id="IPR000668">
    <property type="entry name" value="Peptidase_C1A_C"/>
</dbReference>
<dbReference type="EC" id="3.4.14.1" evidence="5"/>
<evidence type="ECO:0000313" key="19">
    <source>
        <dbReference type="Proteomes" id="UP001286313"/>
    </source>
</evidence>
<dbReference type="InterPro" id="IPR025660">
    <property type="entry name" value="Pept_his_AS"/>
</dbReference>
<evidence type="ECO:0000256" key="14">
    <source>
        <dbReference type="ARBA" id="ARBA00030778"/>
    </source>
</evidence>
<comment type="cofactor">
    <cofactor evidence="2">
        <name>chloride</name>
        <dbReference type="ChEBI" id="CHEBI:17996"/>
    </cofactor>
</comment>
<name>A0AAE1FBW9_PETCI</name>
<dbReference type="GO" id="GO:0006508">
    <property type="term" value="P:proteolysis"/>
    <property type="evidence" value="ECO:0007669"/>
    <property type="project" value="UniProtKB-KW"/>
</dbReference>
<dbReference type="InterPro" id="IPR013128">
    <property type="entry name" value="Peptidase_C1A"/>
</dbReference>
<evidence type="ECO:0000256" key="13">
    <source>
        <dbReference type="ARBA" id="ARBA00029779"/>
    </source>
</evidence>
<dbReference type="InterPro" id="IPR014882">
    <property type="entry name" value="CathepsinC_exc"/>
</dbReference>
<evidence type="ECO:0000256" key="3">
    <source>
        <dbReference type="ARBA" id="ARBA00008455"/>
    </source>
</evidence>
<dbReference type="InterPro" id="IPR000169">
    <property type="entry name" value="Pept_cys_AS"/>
</dbReference>
<comment type="catalytic activity">
    <reaction evidence="1">
        <text>Release of an N-terminal dipeptide, Xaa-Yaa-|-Zaa-, except when Xaa is Arg or Lys, or Yaa or Zaa is Pro.</text>
        <dbReference type="EC" id="3.4.14.1"/>
    </reaction>
</comment>
<dbReference type="Pfam" id="PF00112">
    <property type="entry name" value="Peptidase_C1"/>
    <property type="match status" value="1"/>
</dbReference>
<evidence type="ECO:0000256" key="2">
    <source>
        <dbReference type="ARBA" id="ARBA00001923"/>
    </source>
</evidence>
<dbReference type="GO" id="GO:0008239">
    <property type="term" value="F:dipeptidyl-peptidase activity"/>
    <property type="evidence" value="ECO:0007669"/>
    <property type="project" value="UniProtKB-EC"/>
</dbReference>
<keyword evidence="7" id="KW-0645">Protease</keyword>
<dbReference type="FunFam" id="2.40.128.80:FF:000003">
    <property type="entry name" value="Cathepsin C"/>
    <property type="match status" value="1"/>
</dbReference>
<reference evidence="18" key="1">
    <citation type="submission" date="2023-10" db="EMBL/GenBank/DDBJ databases">
        <title>Genome assemblies of two species of porcelain crab, Petrolisthes cinctipes and Petrolisthes manimaculis (Anomura: Porcellanidae).</title>
        <authorList>
            <person name="Angst P."/>
        </authorList>
    </citation>
    <scope>NUCLEOTIDE SEQUENCE</scope>
    <source>
        <strain evidence="18">PB745_01</strain>
        <tissue evidence="18">Gill</tissue>
    </source>
</reference>
<comment type="subunit">
    <text evidence="4">Tetramer of heterotrimers consisting of exclusion domain, heavy- and light chains.</text>
</comment>
<dbReference type="Gene3D" id="3.90.70.10">
    <property type="entry name" value="Cysteine proteinases"/>
    <property type="match status" value="1"/>
</dbReference>
<evidence type="ECO:0000256" key="12">
    <source>
        <dbReference type="ARBA" id="ARBA00029762"/>
    </source>
</evidence>
<accession>A0AAE1FBW9</accession>
<evidence type="ECO:0000256" key="5">
    <source>
        <dbReference type="ARBA" id="ARBA00012059"/>
    </source>
</evidence>
<evidence type="ECO:0000256" key="6">
    <source>
        <dbReference type="ARBA" id="ARBA00014709"/>
    </source>
</evidence>
<evidence type="ECO:0000256" key="15">
    <source>
        <dbReference type="ARBA" id="ARBA00032961"/>
    </source>
</evidence>
<dbReference type="PROSITE" id="PS00139">
    <property type="entry name" value="THIOL_PROTEASE_CYS"/>
    <property type="match status" value="1"/>
</dbReference>
<sequence length="444" mass="49513">MVFTGLVTNGQADTPANCTYNDIEGIWNLYETERSADATIDCDNMGPIVHKTTVKLSYPNVAVDQFGNHGTWTMVYNQGFEVKIAGRSYFAFSLYEKSGSEVMSLCGKTMTGWSRDVTVRNWACYRGQKHQQVDTKVYLLPPLPSESVMYRVNSNFVHEVNTAQNSWVADMYPEYERLTLQQHLARAGGRVSSLTLGVRAAESNFISRVRSASLPESWDWRKVSGINYVSPVRNQASCGSCYAFASMAGLESRIRILTNNTMQPVFSPQDVVGCSHLSQGCDGGFPFLIAGRYAQDKGVVLEECSPYEGHDDSCRTRASCARHYTAYYRYVGGYFGACNEEKMKVALVEGGPLMVGLEVYNDFLHYKGGVYHHTGLTDSFNPLELTNHAVLVVGYGTDANTTEDYWLVKNSWGENWGENGYFRIRRGVDECAIESMAVEVVPIP</sequence>
<keyword evidence="9" id="KW-0788">Thiol protease</keyword>
<evidence type="ECO:0000256" key="4">
    <source>
        <dbReference type="ARBA" id="ARBA00011610"/>
    </source>
</evidence>
<keyword evidence="11" id="KW-0868">Chloride</keyword>
<dbReference type="GO" id="GO:0008234">
    <property type="term" value="F:cysteine-type peptidase activity"/>
    <property type="evidence" value="ECO:0007669"/>
    <property type="project" value="UniProtKB-KW"/>
</dbReference>
<evidence type="ECO:0000256" key="7">
    <source>
        <dbReference type="ARBA" id="ARBA00022670"/>
    </source>
</evidence>
<comment type="caution">
    <text evidence="18">The sequence shown here is derived from an EMBL/GenBank/DDBJ whole genome shotgun (WGS) entry which is preliminary data.</text>
</comment>
<dbReference type="AlphaFoldDB" id="A0AAE1FBW9"/>
<feature type="domain" description="Peptidase C1A papain C-terminal" evidence="17">
    <location>
        <begin position="214"/>
        <end position="441"/>
    </location>
</feature>
<evidence type="ECO:0000256" key="9">
    <source>
        <dbReference type="ARBA" id="ARBA00022807"/>
    </source>
</evidence>
<proteinExistence type="inferred from homology"/>
<evidence type="ECO:0000313" key="18">
    <source>
        <dbReference type="EMBL" id="KAK3870806.1"/>
    </source>
</evidence>
<dbReference type="PANTHER" id="PTHR12411">
    <property type="entry name" value="CYSTEINE PROTEASE FAMILY C1-RELATED"/>
    <property type="match status" value="1"/>
</dbReference>
<dbReference type="InterPro" id="IPR036496">
    <property type="entry name" value="CathepsinC_exc_dom_sf"/>
</dbReference>
<dbReference type="Proteomes" id="UP001286313">
    <property type="component" value="Unassembled WGS sequence"/>
</dbReference>
<dbReference type="InterPro" id="IPR038765">
    <property type="entry name" value="Papain-like_cys_pep_sf"/>
</dbReference>